<dbReference type="Pfam" id="PF01435">
    <property type="entry name" value="Peptidase_M48"/>
    <property type="match status" value="1"/>
</dbReference>
<keyword evidence="1 6" id="KW-0645">Protease</keyword>
<evidence type="ECO:0000313" key="9">
    <source>
        <dbReference type="EMBL" id="GIM69108.1"/>
    </source>
</evidence>
<evidence type="ECO:0000256" key="2">
    <source>
        <dbReference type="ARBA" id="ARBA00022723"/>
    </source>
</evidence>
<sequence>MTALLLGALGLTLSLVVPGILAGARWPDRAPAAAVALWQSITLTGVLCALGVVLAGPQELVSELGSDRPVGAVALIFALVIAAVIIVRLLVSLVRVSIRSRARRSRHRLLVDLLDTAERHGELPAEVPAGLRVLDGPLPFAYCLPGRSPRVVLSGGALRVLDAGQVAAVIAHEQTHLRHRHDVVMESFTAFYRAVPRPLRSRAPLDAVHLLLEMVADDAARRRCGAEPLRTALTLLSDAVSPDAPVELGSAAAERRRRLDRLNLSDPRQVSLGLTMVAATGAVGLLVLPTVILVLPWLDRALSAWPL</sequence>
<keyword evidence="7" id="KW-1133">Transmembrane helix</keyword>
<evidence type="ECO:0000256" key="5">
    <source>
        <dbReference type="ARBA" id="ARBA00023049"/>
    </source>
</evidence>
<accession>A0A919SCB5</accession>
<dbReference type="PANTHER" id="PTHR34978">
    <property type="entry name" value="POSSIBLE SENSOR-TRANSDUCER PROTEIN BLAR"/>
    <property type="match status" value="1"/>
</dbReference>
<dbReference type="GO" id="GO:0004222">
    <property type="term" value="F:metalloendopeptidase activity"/>
    <property type="evidence" value="ECO:0007669"/>
    <property type="project" value="InterPro"/>
</dbReference>
<feature type="domain" description="Peptidase M48" evidence="8">
    <location>
        <begin position="132"/>
        <end position="188"/>
    </location>
</feature>
<dbReference type="CDD" id="cd07326">
    <property type="entry name" value="M56_BlaR1_MecR1_like"/>
    <property type="match status" value="1"/>
</dbReference>
<keyword evidence="7" id="KW-0812">Transmembrane</keyword>
<keyword evidence="10" id="KW-1185">Reference proteome</keyword>
<keyword evidence="3 6" id="KW-0378">Hydrolase</keyword>
<feature type="transmembrane region" description="Helical" evidence="7">
    <location>
        <begin position="75"/>
        <end position="98"/>
    </location>
</feature>
<evidence type="ECO:0000256" key="6">
    <source>
        <dbReference type="RuleBase" id="RU003983"/>
    </source>
</evidence>
<dbReference type="RefSeq" id="WP_212989427.1">
    <property type="nucleotide sequence ID" value="NZ_BAABEA010000008.1"/>
</dbReference>
<organism evidence="9 10">
    <name type="scientific">Actinoplanes auranticolor</name>
    <dbReference type="NCBI Taxonomy" id="47988"/>
    <lineage>
        <taxon>Bacteria</taxon>
        <taxon>Bacillati</taxon>
        <taxon>Actinomycetota</taxon>
        <taxon>Actinomycetes</taxon>
        <taxon>Micromonosporales</taxon>
        <taxon>Micromonosporaceae</taxon>
        <taxon>Actinoplanes</taxon>
    </lineage>
</organism>
<comment type="caution">
    <text evidence="9">The sequence shown here is derived from an EMBL/GenBank/DDBJ whole genome shotgun (WGS) entry which is preliminary data.</text>
</comment>
<evidence type="ECO:0000259" key="8">
    <source>
        <dbReference type="Pfam" id="PF01435"/>
    </source>
</evidence>
<protein>
    <recommendedName>
        <fullName evidence="8">Peptidase M48 domain-containing protein</fullName>
    </recommendedName>
</protein>
<evidence type="ECO:0000256" key="3">
    <source>
        <dbReference type="ARBA" id="ARBA00022801"/>
    </source>
</evidence>
<feature type="transmembrane region" description="Helical" evidence="7">
    <location>
        <begin position="36"/>
        <end position="55"/>
    </location>
</feature>
<gene>
    <name evidence="9" type="primary">blaR</name>
    <name evidence="9" type="ORF">Aau02nite_34690</name>
</gene>
<dbReference type="InterPro" id="IPR052173">
    <property type="entry name" value="Beta-lactam_resp_regulator"/>
</dbReference>
<evidence type="ECO:0000256" key="7">
    <source>
        <dbReference type="SAM" id="Phobius"/>
    </source>
</evidence>
<keyword evidence="7" id="KW-0472">Membrane</keyword>
<dbReference type="Gene3D" id="3.30.2010.10">
    <property type="entry name" value="Metalloproteases ('zincins'), catalytic domain"/>
    <property type="match status" value="1"/>
</dbReference>
<dbReference type="AlphaFoldDB" id="A0A919SCB5"/>
<proteinExistence type="inferred from homology"/>
<dbReference type="GO" id="GO:0006508">
    <property type="term" value="P:proteolysis"/>
    <property type="evidence" value="ECO:0007669"/>
    <property type="project" value="UniProtKB-KW"/>
</dbReference>
<keyword evidence="5 6" id="KW-0482">Metalloprotease</keyword>
<evidence type="ECO:0000256" key="4">
    <source>
        <dbReference type="ARBA" id="ARBA00022833"/>
    </source>
</evidence>
<comment type="cofactor">
    <cofactor evidence="6">
        <name>Zn(2+)</name>
        <dbReference type="ChEBI" id="CHEBI:29105"/>
    </cofactor>
    <text evidence="6">Binds 1 zinc ion per subunit.</text>
</comment>
<dbReference type="GO" id="GO:0046872">
    <property type="term" value="F:metal ion binding"/>
    <property type="evidence" value="ECO:0007669"/>
    <property type="project" value="UniProtKB-KW"/>
</dbReference>
<feature type="transmembrane region" description="Helical" evidence="7">
    <location>
        <begin position="270"/>
        <end position="298"/>
    </location>
</feature>
<keyword evidence="4 6" id="KW-0862">Zinc</keyword>
<keyword evidence="2" id="KW-0479">Metal-binding</keyword>
<dbReference type="PANTHER" id="PTHR34978:SF3">
    <property type="entry name" value="SLR0241 PROTEIN"/>
    <property type="match status" value="1"/>
</dbReference>
<feature type="transmembrane region" description="Helical" evidence="7">
    <location>
        <begin position="6"/>
        <end position="24"/>
    </location>
</feature>
<dbReference type="InterPro" id="IPR001915">
    <property type="entry name" value="Peptidase_M48"/>
</dbReference>
<name>A0A919SCB5_9ACTN</name>
<evidence type="ECO:0000313" key="10">
    <source>
        <dbReference type="Proteomes" id="UP000681340"/>
    </source>
</evidence>
<dbReference type="Proteomes" id="UP000681340">
    <property type="component" value="Unassembled WGS sequence"/>
</dbReference>
<evidence type="ECO:0000256" key="1">
    <source>
        <dbReference type="ARBA" id="ARBA00022670"/>
    </source>
</evidence>
<dbReference type="EMBL" id="BOQL01000026">
    <property type="protein sequence ID" value="GIM69108.1"/>
    <property type="molecule type" value="Genomic_DNA"/>
</dbReference>
<comment type="similarity">
    <text evidence="6">Belongs to the peptidase M48 family.</text>
</comment>
<reference evidence="9" key="1">
    <citation type="submission" date="2021-03" db="EMBL/GenBank/DDBJ databases">
        <title>Whole genome shotgun sequence of Actinoplanes auranticolor NBRC 12245.</title>
        <authorList>
            <person name="Komaki H."/>
            <person name="Tamura T."/>
        </authorList>
    </citation>
    <scope>NUCLEOTIDE SEQUENCE</scope>
    <source>
        <strain evidence="9">NBRC 12245</strain>
    </source>
</reference>